<evidence type="ECO:0000313" key="1">
    <source>
        <dbReference type="EMBL" id="HFK98640.1"/>
    </source>
</evidence>
<protein>
    <submittedName>
        <fullName evidence="1">PEP-CTERM sorting domain-containing protein</fullName>
    </submittedName>
</protein>
<dbReference type="AlphaFoldDB" id="A0A832A3R2"/>
<reference evidence="1" key="1">
    <citation type="journal article" date="2020" name="mSystems">
        <title>Genome- and Community-Level Interaction Insights into Carbon Utilization and Element Cycling Functions of Hydrothermarchaeota in Hydrothermal Sediment.</title>
        <authorList>
            <person name="Zhou Z."/>
            <person name="Liu Y."/>
            <person name="Xu W."/>
            <person name="Pan J."/>
            <person name="Luo Z.H."/>
            <person name="Li M."/>
        </authorList>
    </citation>
    <scope>NUCLEOTIDE SEQUENCE [LARGE SCALE GENOMIC DNA]</scope>
    <source>
        <strain evidence="1">SpSt-456</strain>
    </source>
</reference>
<organism evidence="1">
    <name type="scientific">Desulfacinum infernum</name>
    <dbReference type="NCBI Taxonomy" id="35837"/>
    <lineage>
        <taxon>Bacteria</taxon>
        <taxon>Pseudomonadati</taxon>
        <taxon>Thermodesulfobacteriota</taxon>
        <taxon>Syntrophobacteria</taxon>
        <taxon>Syntrophobacterales</taxon>
        <taxon>Syntrophobacteraceae</taxon>
        <taxon>Desulfacinum</taxon>
    </lineage>
</organism>
<comment type="caution">
    <text evidence="1">The sequence shown here is derived from an EMBL/GenBank/DDBJ whole genome shotgun (WGS) entry which is preliminary data.</text>
</comment>
<accession>A0A832A3R2</accession>
<dbReference type="EMBL" id="DSTK01000041">
    <property type="protein sequence ID" value="HFK98640.1"/>
    <property type="molecule type" value="Genomic_DNA"/>
</dbReference>
<dbReference type="InterPro" id="IPR013424">
    <property type="entry name" value="Ice-binding_C"/>
</dbReference>
<proteinExistence type="predicted"/>
<dbReference type="NCBIfam" id="TIGR02595">
    <property type="entry name" value="PEP_CTERM"/>
    <property type="match status" value="1"/>
</dbReference>
<name>A0A832A3R2_9BACT</name>
<sequence length="310" mass="33760">MSRNTESFYHGRFIKFFSLLLILCTLCLGIKQQSFSGPIPENEIRLALENIIVDTEFALLVSFAGSLSGPMDYLSEVTETGWSGTLSGNYAGKELEIIYSGNTADLSSMSWTALGHWGTEAWTSSGLAQYIDPPIEGVLDIENMQVGLSVSGSIGFGSITAKLVKDLDDKELIGSISVSALDVPVLGSALSKELSLTISQKTFTYKSEEKYEVLFGLAHTTHVVNKGRVFYRNPDHPNEPIPKLKDPLGKGFNPGFNAPGKVTYNQMQIQAVPEPATIYLTVIGAGPLLLSHLRKRPKKRQVFTGEHTAA</sequence>
<gene>
    <name evidence="1" type="ORF">ENS06_15105</name>
</gene>